<feature type="compositionally biased region" description="Polar residues" evidence="1">
    <location>
        <begin position="82"/>
        <end position="99"/>
    </location>
</feature>
<evidence type="ECO:0000313" key="3">
    <source>
        <dbReference type="Proteomes" id="UP000308092"/>
    </source>
</evidence>
<dbReference type="AlphaFoldDB" id="A0A4S3JJF1"/>
<proteinExistence type="predicted"/>
<dbReference type="VEuPathDB" id="FungiDB:EYZ11_004908"/>
<dbReference type="GO" id="GO:0003700">
    <property type="term" value="F:DNA-binding transcription factor activity"/>
    <property type="evidence" value="ECO:0007669"/>
    <property type="project" value="InterPro"/>
</dbReference>
<name>A0A4S3JJF1_9EURO</name>
<accession>A0A4S3JJF1</accession>
<gene>
    <name evidence="2" type="ORF">EYZ11_004908</name>
</gene>
<evidence type="ECO:0000313" key="2">
    <source>
        <dbReference type="EMBL" id="THC95593.1"/>
    </source>
</evidence>
<dbReference type="SUPFAM" id="SSF57959">
    <property type="entry name" value="Leucine zipper domain"/>
    <property type="match status" value="1"/>
</dbReference>
<comment type="caution">
    <text evidence="2">The sequence shown here is derived from an EMBL/GenBank/DDBJ whole genome shotgun (WGS) entry which is preliminary data.</text>
</comment>
<dbReference type="Gene3D" id="1.20.5.170">
    <property type="match status" value="1"/>
</dbReference>
<evidence type="ECO:0008006" key="4">
    <source>
        <dbReference type="Google" id="ProtNLM"/>
    </source>
</evidence>
<dbReference type="PANTHER" id="PTHR37012:SF7">
    <property type="entry name" value="B-ZIP TRANSCRIPTION FACTOR (EUROFUNG)-RELATED"/>
    <property type="match status" value="1"/>
</dbReference>
<dbReference type="CDD" id="cd14688">
    <property type="entry name" value="bZIP_YAP"/>
    <property type="match status" value="1"/>
</dbReference>
<reference evidence="2 3" key="1">
    <citation type="submission" date="2019-03" db="EMBL/GenBank/DDBJ databases">
        <title>The genome sequence of a newly discovered highly antifungal drug resistant Aspergillus species, Aspergillus tanneri NIH 1004.</title>
        <authorList>
            <person name="Mounaud S."/>
            <person name="Singh I."/>
            <person name="Joardar V."/>
            <person name="Pakala S."/>
            <person name="Pakala S."/>
            <person name="Venepally P."/>
            <person name="Hoover J."/>
            <person name="Nierman W."/>
            <person name="Chung J."/>
            <person name="Losada L."/>
        </authorList>
    </citation>
    <scope>NUCLEOTIDE SEQUENCE [LARGE SCALE GENOMIC DNA]</scope>
    <source>
        <strain evidence="2 3">NIH1004</strain>
    </source>
</reference>
<dbReference type="EMBL" id="SOSA01000150">
    <property type="protein sequence ID" value="THC95593.1"/>
    <property type="molecule type" value="Genomic_DNA"/>
</dbReference>
<organism evidence="2 3">
    <name type="scientific">Aspergillus tanneri</name>
    <dbReference type="NCBI Taxonomy" id="1220188"/>
    <lineage>
        <taxon>Eukaryota</taxon>
        <taxon>Fungi</taxon>
        <taxon>Dikarya</taxon>
        <taxon>Ascomycota</taxon>
        <taxon>Pezizomycotina</taxon>
        <taxon>Eurotiomycetes</taxon>
        <taxon>Eurotiomycetidae</taxon>
        <taxon>Eurotiales</taxon>
        <taxon>Aspergillaceae</taxon>
        <taxon>Aspergillus</taxon>
        <taxon>Aspergillus subgen. Circumdati</taxon>
    </lineage>
</organism>
<protein>
    <recommendedName>
        <fullName evidence="4">BZIP domain-containing protein</fullName>
    </recommendedName>
</protein>
<feature type="region of interest" description="Disordered" evidence="1">
    <location>
        <begin position="1"/>
        <end position="23"/>
    </location>
</feature>
<evidence type="ECO:0000256" key="1">
    <source>
        <dbReference type="SAM" id="MobiDB-lite"/>
    </source>
</evidence>
<dbReference type="Proteomes" id="UP000308092">
    <property type="component" value="Unassembled WGS sequence"/>
</dbReference>
<keyword evidence="3" id="KW-1185">Reference proteome</keyword>
<dbReference type="PANTHER" id="PTHR37012">
    <property type="entry name" value="B-ZIP TRANSCRIPTION FACTOR (EUROFUNG)-RELATED"/>
    <property type="match status" value="1"/>
</dbReference>
<feature type="region of interest" description="Disordered" evidence="1">
    <location>
        <begin position="75"/>
        <end position="111"/>
    </location>
</feature>
<dbReference type="InterPro" id="IPR046347">
    <property type="entry name" value="bZIP_sf"/>
</dbReference>
<sequence>MSGSRIERKRAIDRKAQQAVRERTKSRFAQLEQELEYYKQLNQKDNAGVYEELCQLREENKLLRQKLEAVKSIVSTDEAPSGLSTSRNDPGSLTRNASLTRERGRDQPIYTGSVPSVLQKWETPIYH</sequence>